<organism evidence="1 2">
    <name type="scientific">Paramecium pentaurelia</name>
    <dbReference type="NCBI Taxonomy" id="43138"/>
    <lineage>
        <taxon>Eukaryota</taxon>
        <taxon>Sar</taxon>
        <taxon>Alveolata</taxon>
        <taxon>Ciliophora</taxon>
        <taxon>Intramacronucleata</taxon>
        <taxon>Oligohymenophorea</taxon>
        <taxon>Peniculida</taxon>
        <taxon>Parameciidae</taxon>
        <taxon>Paramecium</taxon>
    </lineage>
</organism>
<proteinExistence type="predicted"/>
<accession>A0A8S1RZ64</accession>
<gene>
    <name evidence="1" type="ORF">PPENT_87.1.T0020017</name>
</gene>
<dbReference type="Proteomes" id="UP000689195">
    <property type="component" value="Unassembled WGS sequence"/>
</dbReference>
<evidence type="ECO:0000313" key="2">
    <source>
        <dbReference type="Proteomes" id="UP000689195"/>
    </source>
</evidence>
<name>A0A8S1RZ64_9CILI</name>
<dbReference type="EMBL" id="CAJJDO010000002">
    <property type="protein sequence ID" value="CAD8132680.1"/>
    <property type="molecule type" value="Genomic_DNA"/>
</dbReference>
<dbReference type="AlphaFoldDB" id="A0A8S1RZ64"/>
<protein>
    <submittedName>
        <fullName evidence="1">Uncharacterized protein</fullName>
    </submittedName>
</protein>
<evidence type="ECO:0000313" key="1">
    <source>
        <dbReference type="EMBL" id="CAD8132680.1"/>
    </source>
</evidence>
<keyword evidence="2" id="KW-1185">Reference proteome</keyword>
<reference evidence="1" key="1">
    <citation type="submission" date="2021-01" db="EMBL/GenBank/DDBJ databases">
        <authorList>
            <consortium name="Genoscope - CEA"/>
            <person name="William W."/>
        </authorList>
    </citation>
    <scope>NUCLEOTIDE SEQUENCE</scope>
</reference>
<sequence length="176" mass="21056">MKKIDIYNSYLRLTNRIFENSTPIRNLDQVQILNVYKQQQSHHPNILNSLRNKNSQSYKTLCSPSKIFSHTDTPDIIQNIKIKKDKQNQTLKELLIQVLKRLIQLNNLEYHKIYTTISIKRVSTKNQNVKQKLVLKNHKISILKLIYLLTKYKQLMVMQNMESLKHIKFIIYQDFD</sequence>
<comment type="caution">
    <text evidence="1">The sequence shown here is derived from an EMBL/GenBank/DDBJ whole genome shotgun (WGS) entry which is preliminary data.</text>
</comment>